<comment type="caution">
    <text evidence="5">The sequence shown here is derived from an EMBL/GenBank/DDBJ whole genome shotgun (WGS) entry which is preliminary data.</text>
</comment>
<feature type="region of interest" description="Disordered" evidence="3">
    <location>
        <begin position="1"/>
        <end position="21"/>
    </location>
</feature>
<feature type="domain" description="F-box" evidence="4">
    <location>
        <begin position="25"/>
        <end position="65"/>
    </location>
</feature>
<evidence type="ECO:0000256" key="2">
    <source>
        <dbReference type="ARBA" id="ARBA00022737"/>
    </source>
</evidence>
<evidence type="ECO:0000256" key="1">
    <source>
        <dbReference type="ARBA" id="ARBA00022441"/>
    </source>
</evidence>
<dbReference type="AlphaFoldDB" id="A0A834YPB9"/>
<dbReference type="PANTHER" id="PTHR46344">
    <property type="entry name" value="OS02G0202900 PROTEIN"/>
    <property type="match status" value="1"/>
</dbReference>
<dbReference type="InterPro" id="IPR036047">
    <property type="entry name" value="F-box-like_dom_sf"/>
</dbReference>
<organism evidence="5 6">
    <name type="scientific">Tetracentron sinense</name>
    <name type="common">Spur-leaf</name>
    <dbReference type="NCBI Taxonomy" id="13715"/>
    <lineage>
        <taxon>Eukaryota</taxon>
        <taxon>Viridiplantae</taxon>
        <taxon>Streptophyta</taxon>
        <taxon>Embryophyta</taxon>
        <taxon>Tracheophyta</taxon>
        <taxon>Spermatophyta</taxon>
        <taxon>Magnoliopsida</taxon>
        <taxon>Trochodendrales</taxon>
        <taxon>Trochodendraceae</taxon>
        <taxon>Tetracentron</taxon>
    </lineage>
</organism>
<evidence type="ECO:0000313" key="6">
    <source>
        <dbReference type="Proteomes" id="UP000655225"/>
    </source>
</evidence>
<dbReference type="Proteomes" id="UP000655225">
    <property type="component" value="Unassembled WGS sequence"/>
</dbReference>
<dbReference type="SUPFAM" id="SSF117281">
    <property type="entry name" value="Kelch motif"/>
    <property type="match status" value="1"/>
</dbReference>
<dbReference type="PANTHER" id="PTHR46344:SF4">
    <property type="entry name" value="OS07G0153400 PROTEIN"/>
    <property type="match status" value="1"/>
</dbReference>
<dbReference type="SUPFAM" id="SSF81383">
    <property type="entry name" value="F-box domain"/>
    <property type="match status" value="1"/>
</dbReference>
<dbReference type="Pfam" id="PF01344">
    <property type="entry name" value="Kelch_1"/>
    <property type="match status" value="2"/>
</dbReference>
<dbReference type="OMA" id="CLLHVPY"/>
<dbReference type="SMART" id="SM00256">
    <property type="entry name" value="FBOX"/>
    <property type="match status" value="1"/>
</dbReference>
<keyword evidence="2" id="KW-0677">Repeat</keyword>
<evidence type="ECO:0000313" key="5">
    <source>
        <dbReference type="EMBL" id="KAF8392919.1"/>
    </source>
</evidence>
<dbReference type="OrthoDB" id="45365at2759"/>
<dbReference type="EMBL" id="JABCRI010000015">
    <property type="protein sequence ID" value="KAF8392919.1"/>
    <property type="molecule type" value="Genomic_DNA"/>
</dbReference>
<name>A0A834YPB9_TETSI</name>
<dbReference type="InterPro" id="IPR006652">
    <property type="entry name" value="Kelch_1"/>
</dbReference>
<accession>A0A834YPB9</accession>
<evidence type="ECO:0000259" key="4">
    <source>
        <dbReference type="SMART" id="SM00256"/>
    </source>
</evidence>
<dbReference type="Gene3D" id="2.120.10.80">
    <property type="entry name" value="Kelch-type beta propeller"/>
    <property type="match status" value="1"/>
</dbReference>
<dbReference type="SMART" id="SM00612">
    <property type="entry name" value="Kelch"/>
    <property type="match status" value="2"/>
</dbReference>
<keyword evidence="1" id="KW-0880">Kelch repeat</keyword>
<dbReference type="InterPro" id="IPR015915">
    <property type="entry name" value="Kelch-typ_b-propeller"/>
</dbReference>
<gene>
    <name evidence="5" type="ORF">HHK36_021159</name>
</gene>
<reference evidence="5 6" key="1">
    <citation type="submission" date="2020-04" db="EMBL/GenBank/DDBJ databases">
        <title>Plant Genome Project.</title>
        <authorList>
            <person name="Zhang R.-G."/>
        </authorList>
    </citation>
    <scope>NUCLEOTIDE SEQUENCE [LARGE SCALE GENOMIC DNA]</scope>
    <source>
        <strain evidence="5">YNK0</strain>
        <tissue evidence="5">Leaf</tissue>
    </source>
</reference>
<evidence type="ECO:0000256" key="3">
    <source>
        <dbReference type="SAM" id="MobiDB-lite"/>
    </source>
</evidence>
<sequence>MASSTVSDSDSQEEKMNSEPLIPGLPDEIAEHCLLHLPYPYQSLVRSVSSSWNRAITNPNFLVSKKILSLSLPYIFVFAYQKSTAKLQWQAFDPRSSRWFVLPPMPSSKLACPPGFACASLSLHGMLYVLGGMRSDTETPLQTLSIYCTTTNRWSLACPMLTPRSFFAAGSIGGKIFAAGGSGAGHEDTISTVERYDPEKDTWSPVAKMRSGLTRYDAAVMGNKMYVTEGWTWPFSYSPRGGVYDAESDTWQEMSVGMREGWTGISVVLGERLFVILEHGDCRVKVYVPGKDTWELVGGEGFPCQAVQRPFSVSELEGKIYVVSHGLNMAIGRVIEGEEQGVVRLWMEWEVVVSPKAFQDFLPSNSQVLFA</sequence>
<dbReference type="InterPro" id="IPR001810">
    <property type="entry name" value="F-box_dom"/>
</dbReference>
<keyword evidence="6" id="KW-1185">Reference proteome</keyword>
<dbReference type="Pfam" id="PF00646">
    <property type="entry name" value="F-box"/>
    <property type="match status" value="1"/>
</dbReference>
<protein>
    <recommendedName>
        <fullName evidence="4">F-box domain-containing protein</fullName>
    </recommendedName>
</protein>
<proteinExistence type="predicted"/>